<gene>
    <name evidence="1" type="ORF">P5673_025652</name>
</gene>
<comment type="caution">
    <text evidence="1">The sequence shown here is derived from an EMBL/GenBank/DDBJ whole genome shotgun (WGS) entry which is preliminary data.</text>
</comment>
<protein>
    <submittedName>
        <fullName evidence="1">Uncharacterized protein</fullName>
    </submittedName>
</protein>
<evidence type="ECO:0000313" key="2">
    <source>
        <dbReference type="Proteomes" id="UP001249851"/>
    </source>
</evidence>
<proteinExistence type="predicted"/>
<sequence length="78" mass="9277">MKAKFASLLKECYYVVEQQVHFIKRDQKLIFDPWSPQSGEVAFPRVPDAIHWNSSIKLRNVGYHHVTAFADVRWYREP</sequence>
<dbReference type="EMBL" id="JARQWQ010000081">
    <property type="protein sequence ID" value="KAK2552951.1"/>
    <property type="molecule type" value="Genomic_DNA"/>
</dbReference>
<name>A0AAD9Q241_ACRCE</name>
<reference evidence="1" key="2">
    <citation type="journal article" date="2023" name="Science">
        <title>Genomic signatures of disease resistance in endangered staghorn corals.</title>
        <authorList>
            <person name="Vollmer S.V."/>
            <person name="Selwyn J.D."/>
            <person name="Despard B.A."/>
            <person name="Roesel C.L."/>
        </authorList>
    </citation>
    <scope>NUCLEOTIDE SEQUENCE</scope>
    <source>
        <strain evidence="1">K2</strain>
    </source>
</reference>
<organism evidence="1 2">
    <name type="scientific">Acropora cervicornis</name>
    <name type="common">Staghorn coral</name>
    <dbReference type="NCBI Taxonomy" id="6130"/>
    <lineage>
        <taxon>Eukaryota</taxon>
        <taxon>Metazoa</taxon>
        <taxon>Cnidaria</taxon>
        <taxon>Anthozoa</taxon>
        <taxon>Hexacorallia</taxon>
        <taxon>Scleractinia</taxon>
        <taxon>Astrocoeniina</taxon>
        <taxon>Acroporidae</taxon>
        <taxon>Acropora</taxon>
    </lineage>
</organism>
<keyword evidence="2" id="KW-1185">Reference proteome</keyword>
<evidence type="ECO:0000313" key="1">
    <source>
        <dbReference type="EMBL" id="KAK2552951.1"/>
    </source>
</evidence>
<dbReference type="AlphaFoldDB" id="A0AAD9Q241"/>
<reference evidence="1" key="1">
    <citation type="journal article" date="2023" name="G3 (Bethesda)">
        <title>Whole genome assembly and annotation of the endangered Caribbean coral Acropora cervicornis.</title>
        <authorList>
            <person name="Selwyn J.D."/>
            <person name="Vollmer S.V."/>
        </authorList>
    </citation>
    <scope>NUCLEOTIDE SEQUENCE</scope>
    <source>
        <strain evidence="1">K2</strain>
    </source>
</reference>
<accession>A0AAD9Q241</accession>
<dbReference type="Proteomes" id="UP001249851">
    <property type="component" value="Unassembled WGS sequence"/>
</dbReference>